<dbReference type="PANTHER" id="PTHR30472">
    <property type="entry name" value="FERRIC ENTEROBACTIN TRANSPORT SYSTEM PERMEASE PROTEIN"/>
    <property type="match status" value="1"/>
</dbReference>
<keyword evidence="7 8" id="KW-0472">Membrane</keyword>
<evidence type="ECO:0000256" key="4">
    <source>
        <dbReference type="ARBA" id="ARBA00022475"/>
    </source>
</evidence>
<evidence type="ECO:0000256" key="8">
    <source>
        <dbReference type="SAM" id="Phobius"/>
    </source>
</evidence>
<feature type="transmembrane region" description="Helical" evidence="8">
    <location>
        <begin position="50"/>
        <end position="73"/>
    </location>
</feature>
<comment type="subcellular location">
    <subcellularLocation>
        <location evidence="1">Cell membrane</location>
        <topology evidence="1">Multi-pass membrane protein</topology>
    </subcellularLocation>
</comment>
<keyword evidence="10" id="KW-1185">Reference proteome</keyword>
<comment type="similarity">
    <text evidence="2">Belongs to the binding-protein-dependent transport system permease family. FecCD subfamily.</text>
</comment>
<keyword evidence="5 8" id="KW-0812">Transmembrane</keyword>
<dbReference type="RefSeq" id="WP_073102216.1">
    <property type="nucleotide sequence ID" value="NZ_FQXE01000003.1"/>
</dbReference>
<reference evidence="9 10" key="1">
    <citation type="submission" date="2016-11" db="EMBL/GenBank/DDBJ databases">
        <authorList>
            <person name="Jaros S."/>
            <person name="Januszkiewicz K."/>
            <person name="Wedrychowicz H."/>
        </authorList>
    </citation>
    <scope>NUCLEOTIDE SEQUENCE [LARGE SCALE GENOMIC DNA]</scope>
    <source>
        <strain evidence="9 10">CGMCC 1.10190</strain>
    </source>
</reference>
<feature type="transmembrane region" description="Helical" evidence="8">
    <location>
        <begin position="337"/>
        <end position="359"/>
    </location>
</feature>
<feature type="transmembrane region" description="Helical" evidence="8">
    <location>
        <begin position="564"/>
        <end position="595"/>
    </location>
</feature>
<evidence type="ECO:0000256" key="6">
    <source>
        <dbReference type="ARBA" id="ARBA00022989"/>
    </source>
</evidence>
<dbReference type="STRING" id="658167.SAMN04488135_10311"/>
<feature type="transmembrane region" description="Helical" evidence="8">
    <location>
        <begin position="294"/>
        <end position="317"/>
    </location>
</feature>
<keyword evidence="3" id="KW-0813">Transport</keyword>
<evidence type="ECO:0000256" key="2">
    <source>
        <dbReference type="ARBA" id="ARBA00007935"/>
    </source>
</evidence>
<dbReference type="Gene3D" id="1.10.3470.10">
    <property type="entry name" value="ABC transporter involved in vitamin B12 uptake, BtuC"/>
    <property type="match status" value="2"/>
</dbReference>
<feature type="transmembrane region" description="Helical" evidence="8">
    <location>
        <begin position="137"/>
        <end position="157"/>
    </location>
</feature>
<dbReference type="InterPro" id="IPR037294">
    <property type="entry name" value="ABC_BtuC-like"/>
</dbReference>
<dbReference type="InterPro" id="IPR000522">
    <property type="entry name" value="ABC_transptr_permease_BtuC"/>
</dbReference>
<dbReference type="AlphaFoldDB" id="A0A1M5S8K5"/>
<feature type="transmembrane region" description="Helical" evidence="8">
    <location>
        <begin position="421"/>
        <end position="439"/>
    </location>
</feature>
<dbReference type="PANTHER" id="PTHR30472:SF37">
    <property type="entry name" value="FE(3+) DICITRATE TRANSPORT SYSTEM PERMEASE PROTEIN FECD-RELATED"/>
    <property type="match status" value="1"/>
</dbReference>
<feature type="transmembrane region" description="Helical" evidence="8">
    <location>
        <begin position="446"/>
        <end position="465"/>
    </location>
</feature>
<dbReference type="GO" id="GO:0005886">
    <property type="term" value="C:plasma membrane"/>
    <property type="evidence" value="ECO:0007669"/>
    <property type="project" value="UniProtKB-SubCell"/>
</dbReference>
<accession>A0A1M5S8K5</accession>
<feature type="transmembrane region" description="Helical" evidence="8">
    <location>
        <begin position="9"/>
        <end position="30"/>
    </location>
</feature>
<dbReference type="Proteomes" id="UP000184226">
    <property type="component" value="Unassembled WGS sequence"/>
</dbReference>
<feature type="transmembrane region" description="Helical" evidence="8">
    <location>
        <begin position="391"/>
        <end position="409"/>
    </location>
</feature>
<dbReference type="CDD" id="cd06550">
    <property type="entry name" value="TM_ABC_iron-siderophores_like"/>
    <property type="match status" value="2"/>
</dbReference>
<evidence type="ECO:0000256" key="7">
    <source>
        <dbReference type="ARBA" id="ARBA00023136"/>
    </source>
</evidence>
<feature type="transmembrane region" description="Helical" evidence="8">
    <location>
        <begin position="634"/>
        <end position="653"/>
    </location>
</feature>
<evidence type="ECO:0000256" key="3">
    <source>
        <dbReference type="ARBA" id="ARBA00022448"/>
    </source>
</evidence>
<sequence>MSLSRKSRAWYAGSSLLMAMVAWQAFVRLGPGGPDSLVVDASVEALLQAWVFWPRLAAGMMVGACLGAAGALMQIITRNPLVSPDLLGITAGAQLGVILGLMLPTALGLPLIFVGGAGAALLTFLAAGGWSTSPLRLTLAGVGIAQCLSAFIALFLSLNDHAAMVVSLWNTGTLQQFGWSALTPAMWLAPLAAALLAVLARPLNLAMLGDAQMRSLGLTPARFKAVTIILSSLLTALAFQLAGPLGFIGLVTPNLLRLAFGVARPSSLVPLCALWGAALTLFADNLGTAIGRWVTVPFGVLSALLGSVAILVLLRITPRAPSAAIARVEGHTVARRLPLPMFVGLMVLLCAVLGMAGVVHGGGASAIEFVQAWWAGEALARVLLDLRLPRLLVDMMAGACFALSGVVLQTVTRNPLAGPEILGVSQTSALAVLLALVLMPELVGAWRFLIAWAGAIAALLLVVGLNLRHGLEPLRLTLTGFALGGAALALIGLLIAQFSTNIAQALIWMVGSSYGRTWADVLGMLPWMVLGIGLCAAAARWMDLLQLGDGIAASLGLAVAQRRAMLVAVASLLVAAPVAVVGPVAFVGLLVPHGVRLLGYYRMRERLWAAPWLGAALLVLADLLGQWLLAPLDIPLGIATAAIGAPCFLLLLARTYVHRGRGAAI</sequence>
<dbReference type="Pfam" id="PF01032">
    <property type="entry name" value="FecCD"/>
    <property type="match status" value="2"/>
</dbReference>
<protein>
    <submittedName>
        <fullName evidence="9">Iron complex transport system permease protein</fullName>
    </submittedName>
</protein>
<dbReference type="EMBL" id="FQXE01000003">
    <property type="protein sequence ID" value="SHH34819.1"/>
    <property type="molecule type" value="Genomic_DNA"/>
</dbReference>
<keyword evidence="4" id="KW-1003">Cell membrane</keyword>
<feature type="transmembrane region" description="Helical" evidence="8">
    <location>
        <begin position="177"/>
        <end position="200"/>
    </location>
</feature>
<feature type="transmembrane region" description="Helical" evidence="8">
    <location>
        <begin position="517"/>
        <end position="539"/>
    </location>
</feature>
<feature type="transmembrane region" description="Helical" evidence="8">
    <location>
        <begin position="109"/>
        <end position="130"/>
    </location>
</feature>
<organism evidence="9 10">
    <name type="scientific">Pollutimonas bauzanensis</name>
    <dbReference type="NCBI Taxonomy" id="658167"/>
    <lineage>
        <taxon>Bacteria</taxon>
        <taxon>Pseudomonadati</taxon>
        <taxon>Pseudomonadota</taxon>
        <taxon>Betaproteobacteria</taxon>
        <taxon>Burkholderiales</taxon>
        <taxon>Alcaligenaceae</taxon>
        <taxon>Pollutimonas</taxon>
    </lineage>
</organism>
<name>A0A1M5S8K5_9BURK</name>
<dbReference type="GO" id="GO:0022857">
    <property type="term" value="F:transmembrane transporter activity"/>
    <property type="evidence" value="ECO:0007669"/>
    <property type="project" value="InterPro"/>
</dbReference>
<evidence type="ECO:0000256" key="1">
    <source>
        <dbReference type="ARBA" id="ARBA00004651"/>
    </source>
</evidence>
<gene>
    <name evidence="9" type="ORF">SAMN04488135_10311</name>
</gene>
<feature type="transmembrane region" description="Helical" evidence="8">
    <location>
        <begin position="85"/>
        <end position="103"/>
    </location>
</feature>
<feature type="transmembrane region" description="Helical" evidence="8">
    <location>
        <begin position="477"/>
        <end position="496"/>
    </location>
</feature>
<evidence type="ECO:0000313" key="10">
    <source>
        <dbReference type="Proteomes" id="UP000184226"/>
    </source>
</evidence>
<feature type="transmembrane region" description="Helical" evidence="8">
    <location>
        <begin position="607"/>
        <end position="628"/>
    </location>
</feature>
<keyword evidence="6 8" id="KW-1133">Transmembrane helix</keyword>
<dbReference type="GO" id="GO:0033214">
    <property type="term" value="P:siderophore-iron import into cell"/>
    <property type="evidence" value="ECO:0007669"/>
    <property type="project" value="TreeGrafter"/>
</dbReference>
<feature type="transmembrane region" description="Helical" evidence="8">
    <location>
        <begin position="221"/>
        <end position="242"/>
    </location>
</feature>
<proteinExistence type="inferred from homology"/>
<evidence type="ECO:0000313" key="9">
    <source>
        <dbReference type="EMBL" id="SHH34819.1"/>
    </source>
</evidence>
<evidence type="ECO:0000256" key="5">
    <source>
        <dbReference type="ARBA" id="ARBA00022692"/>
    </source>
</evidence>
<dbReference type="SUPFAM" id="SSF81345">
    <property type="entry name" value="ABC transporter involved in vitamin B12 uptake, BtuC"/>
    <property type="match status" value="2"/>
</dbReference>